<dbReference type="Pfam" id="PF04542">
    <property type="entry name" value="Sigma70_r2"/>
    <property type="match status" value="1"/>
</dbReference>
<accession>A0ABQ4IJK3</accession>
<dbReference type="PROSITE" id="PS01063">
    <property type="entry name" value="SIGMA70_ECF"/>
    <property type="match status" value="1"/>
</dbReference>
<keyword evidence="5 6" id="KW-0804">Transcription</keyword>
<organism evidence="10 11">
    <name type="scientific">Micromonospora gifhornensis</name>
    <dbReference type="NCBI Taxonomy" id="84594"/>
    <lineage>
        <taxon>Bacteria</taxon>
        <taxon>Bacillati</taxon>
        <taxon>Actinomycetota</taxon>
        <taxon>Actinomycetes</taxon>
        <taxon>Micromonosporales</taxon>
        <taxon>Micromonosporaceae</taxon>
        <taxon>Micromonospora</taxon>
    </lineage>
</organism>
<evidence type="ECO:0000256" key="6">
    <source>
        <dbReference type="RuleBase" id="RU000716"/>
    </source>
</evidence>
<dbReference type="Gene3D" id="1.10.1740.10">
    <property type="match status" value="1"/>
</dbReference>
<dbReference type="NCBIfam" id="TIGR02937">
    <property type="entry name" value="sigma70-ECF"/>
    <property type="match status" value="1"/>
</dbReference>
<dbReference type="RefSeq" id="WP_204292455.1">
    <property type="nucleotide sequence ID" value="NZ_BAAAGZ010000028.1"/>
</dbReference>
<dbReference type="InterPro" id="IPR007630">
    <property type="entry name" value="RNA_pol_sigma70_r4"/>
</dbReference>
<dbReference type="SUPFAM" id="SSF88659">
    <property type="entry name" value="Sigma3 and sigma4 domains of RNA polymerase sigma factors"/>
    <property type="match status" value="1"/>
</dbReference>
<dbReference type="InterPro" id="IPR036388">
    <property type="entry name" value="WH-like_DNA-bd_sf"/>
</dbReference>
<dbReference type="CDD" id="cd06171">
    <property type="entry name" value="Sigma70_r4"/>
    <property type="match status" value="1"/>
</dbReference>
<evidence type="ECO:0000313" key="11">
    <source>
        <dbReference type="Proteomes" id="UP000647860"/>
    </source>
</evidence>
<dbReference type="Pfam" id="PF04545">
    <property type="entry name" value="Sigma70_r4"/>
    <property type="match status" value="1"/>
</dbReference>
<proteinExistence type="inferred from homology"/>
<evidence type="ECO:0000256" key="7">
    <source>
        <dbReference type="SAM" id="MobiDB-lite"/>
    </source>
</evidence>
<comment type="similarity">
    <text evidence="1 6">Belongs to the sigma-70 factor family. ECF subfamily.</text>
</comment>
<dbReference type="InterPro" id="IPR013325">
    <property type="entry name" value="RNA_pol_sigma_r2"/>
</dbReference>
<evidence type="ECO:0000256" key="5">
    <source>
        <dbReference type="ARBA" id="ARBA00023163"/>
    </source>
</evidence>
<name>A0ABQ4IJK3_9ACTN</name>
<feature type="domain" description="RNA polymerase sigma-70 region 4" evidence="9">
    <location>
        <begin position="121"/>
        <end position="166"/>
    </location>
</feature>
<reference evidence="10 11" key="1">
    <citation type="submission" date="2021-01" db="EMBL/GenBank/DDBJ databases">
        <title>Whole genome shotgun sequence of Verrucosispora gifhornensis NBRC 16317.</title>
        <authorList>
            <person name="Komaki H."/>
            <person name="Tamura T."/>
        </authorList>
    </citation>
    <scope>NUCLEOTIDE SEQUENCE [LARGE SCALE GENOMIC DNA]</scope>
    <source>
        <strain evidence="10 11">NBRC 16317</strain>
    </source>
</reference>
<keyword evidence="3 6" id="KW-0731">Sigma factor</keyword>
<dbReference type="InterPro" id="IPR000838">
    <property type="entry name" value="RNA_pol_sigma70_ECF_CS"/>
</dbReference>
<evidence type="ECO:0000259" key="9">
    <source>
        <dbReference type="Pfam" id="PF04545"/>
    </source>
</evidence>
<gene>
    <name evidence="10" type="ORF">Vgi01_47730</name>
</gene>
<dbReference type="PANTHER" id="PTHR43133">
    <property type="entry name" value="RNA POLYMERASE ECF-TYPE SIGMA FACTO"/>
    <property type="match status" value="1"/>
</dbReference>
<feature type="domain" description="RNA polymerase sigma-70 region 2" evidence="8">
    <location>
        <begin position="20"/>
        <end position="74"/>
    </location>
</feature>
<keyword evidence="11" id="KW-1185">Reference proteome</keyword>
<dbReference type="InterPro" id="IPR039425">
    <property type="entry name" value="RNA_pol_sigma-70-like"/>
</dbReference>
<evidence type="ECO:0000256" key="1">
    <source>
        <dbReference type="ARBA" id="ARBA00010641"/>
    </source>
</evidence>
<keyword evidence="2 6" id="KW-0805">Transcription regulation</keyword>
<dbReference type="InterPro" id="IPR014284">
    <property type="entry name" value="RNA_pol_sigma-70_dom"/>
</dbReference>
<sequence length="236" mass="25885">MRRSDDQRAAPHEALVRQIWQEHGRAMLAYAVQVTGNRADAEDVVQETLIHAWRHAHHLSARRDSTRTWLLTVVQDIVAARPRAGSAGTRRAGTEPSDVTALHDHAEQVVDAMVVAEGVRRLIPKHRVVIELLYLRGYSLADAADALGLSTDTVKTRAYYALRALQGMYPDLPRSASRSRPLVEDTETTVDRHVAGRCLPARPGPGRSTIRRVSGGRSARPVTPPIPSRTPVDGGA</sequence>
<feature type="region of interest" description="Disordered" evidence="7">
    <location>
        <begin position="199"/>
        <end position="236"/>
    </location>
</feature>
<dbReference type="Gene3D" id="1.10.10.10">
    <property type="entry name" value="Winged helix-like DNA-binding domain superfamily/Winged helix DNA-binding domain"/>
    <property type="match status" value="1"/>
</dbReference>
<evidence type="ECO:0000256" key="4">
    <source>
        <dbReference type="ARBA" id="ARBA00023125"/>
    </source>
</evidence>
<dbReference type="InterPro" id="IPR007627">
    <property type="entry name" value="RNA_pol_sigma70_r2"/>
</dbReference>
<evidence type="ECO:0000259" key="8">
    <source>
        <dbReference type="Pfam" id="PF04542"/>
    </source>
</evidence>
<dbReference type="InterPro" id="IPR013324">
    <property type="entry name" value="RNA_pol_sigma_r3/r4-like"/>
</dbReference>
<evidence type="ECO:0000313" key="10">
    <source>
        <dbReference type="EMBL" id="GIJ18089.1"/>
    </source>
</evidence>
<dbReference type="SUPFAM" id="SSF88946">
    <property type="entry name" value="Sigma2 domain of RNA polymerase sigma factors"/>
    <property type="match status" value="1"/>
</dbReference>
<evidence type="ECO:0000256" key="2">
    <source>
        <dbReference type="ARBA" id="ARBA00023015"/>
    </source>
</evidence>
<protein>
    <recommendedName>
        <fullName evidence="6">RNA polymerase sigma factor</fullName>
    </recommendedName>
</protein>
<dbReference type="PANTHER" id="PTHR43133:SF52">
    <property type="entry name" value="ECF RNA POLYMERASE SIGMA FACTOR SIGL"/>
    <property type="match status" value="1"/>
</dbReference>
<evidence type="ECO:0000256" key="3">
    <source>
        <dbReference type="ARBA" id="ARBA00023082"/>
    </source>
</evidence>
<dbReference type="EMBL" id="BOPA01000036">
    <property type="protein sequence ID" value="GIJ18089.1"/>
    <property type="molecule type" value="Genomic_DNA"/>
</dbReference>
<keyword evidence="4 6" id="KW-0238">DNA-binding</keyword>
<comment type="caution">
    <text evidence="10">The sequence shown here is derived from an EMBL/GenBank/DDBJ whole genome shotgun (WGS) entry which is preliminary data.</text>
</comment>
<dbReference type="Proteomes" id="UP000647860">
    <property type="component" value="Unassembled WGS sequence"/>
</dbReference>